<proteinExistence type="predicted"/>
<evidence type="ECO:0000313" key="2">
    <source>
        <dbReference type="EMBL" id="OGI65650.1"/>
    </source>
</evidence>
<keyword evidence="1" id="KW-0812">Transmembrane</keyword>
<evidence type="ECO:0000313" key="3">
    <source>
        <dbReference type="Proteomes" id="UP000178700"/>
    </source>
</evidence>
<organism evidence="2 3">
    <name type="scientific">Candidatus Nomurabacteria bacterium RIFCSPHIGHO2_01_FULL_39_10</name>
    <dbReference type="NCBI Taxonomy" id="1801733"/>
    <lineage>
        <taxon>Bacteria</taxon>
        <taxon>Candidatus Nomuraibacteriota</taxon>
    </lineage>
</organism>
<protein>
    <submittedName>
        <fullName evidence="2">Uncharacterized protein</fullName>
    </submittedName>
</protein>
<comment type="caution">
    <text evidence="2">The sequence shown here is derived from an EMBL/GenBank/DDBJ whole genome shotgun (WGS) entry which is preliminary data.</text>
</comment>
<evidence type="ECO:0000256" key="1">
    <source>
        <dbReference type="SAM" id="Phobius"/>
    </source>
</evidence>
<dbReference type="EMBL" id="MFTJ01000023">
    <property type="protein sequence ID" value="OGI65650.1"/>
    <property type="molecule type" value="Genomic_DNA"/>
</dbReference>
<gene>
    <name evidence="2" type="ORF">A2642_00355</name>
</gene>
<name>A0A1F6V7G4_9BACT</name>
<keyword evidence="1" id="KW-1133">Transmembrane helix</keyword>
<dbReference type="AlphaFoldDB" id="A0A1F6V7G4"/>
<accession>A0A1F6V7G4</accession>
<sequence length="78" mass="8198">MEPETKSNGALIGLVVIIIILVIGGVYIWQSNKDALEKKQSPAESEVVTDQDSADLDALELDAEAIDATTGVDADAVN</sequence>
<reference evidence="2 3" key="1">
    <citation type="journal article" date="2016" name="Nat. Commun.">
        <title>Thousands of microbial genomes shed light on interconnected biogeochemical processes in an aquifer system.</title>
        <authorList>
            <person name="Anantharaman K."/>
            <person name="Brown C.T."/>
            <person name="Hug L.A."/>
            <person name="Sharon I."/>
            <person name="Castelle C.J."/>
            <person name="Probst A.J."/>
            <person name="Thomas B.C."/>
            <person name="Singh A."/>
            <person name="Wilkins M.J."/>
            <person name="Karaoz U."/>
            <person name="Brodie E.L."/>
            <person name="Williams K.H."/>
            <person name="Hubbard S.S."/>
            <person name="Banfield J.F."/>
        </authorList>
    </citation>
    <scope>NUCLEOTIDE SEQUENCE [LARGE SCALE GENOMIC DNA]</scope>
</reference>
<dbReference type="Proteomes" id="UP000178700">
    <property type="component" value="Unassembled WGS sequence"/>
</dbReference>
<keyword evidence="1" id="KW-0472">Membrane</keyword>
<feature type="transmembrane region" description="Helical" evidence="1">
    <location>
        <begin position="12"/>
        <end position="29"/>
    </location>
</feature>